<name>A0AAN9BG89_9CAEN</name>
<comment type="caution">
    <text evidence="16">The sequence shown here is derived from an EMBL/GenBank/DDBJ whole genome shotgun (WGS) entry which is preliminary data.</text>
</comment>
<evidence type="ECO:0000256" key="12">
    <source>
        <dbReference type="ARBA" id="ARBA00042334"/>
    </source>
</evidence>
<dbReference type="PANTHER" id="PTHR28612">
    <property type="entry name" value="SERINE PALMITOYLTRANSFERASE SMALL SUBUNIT B"/>
    <property type="match status" value="1"/>
</dbReference>
<dbReference type="AlphaFoldDB" id="A0AAN9BG89"/>
<reference evidence="16 17" key="1">
    <citation type="submission" date="2024-02" db="EMBL/GenBank/DDBJ databases">
        <title>Chromosome-scale genome assembly of the rough periwinkle Littorina saxatilis.</title>
        <authorList>
            <person name="De Jode A."/>
            <person name="Faria R."/>
            <person name="Formenti G."/>
            <person name="Sims Y."/>
            <person name="Smith T.P."/>
            <person name="Tracey A."/>
            <person name="Wood J.M.D."/>
            <person name="Zagrodzka Z.B."/>
            <person name="Johannesson K."/>
            <person name="Butlin R.K."/>
            <person name="Leder E.H."/>
        </authorList>
    </citation>
    <scope>NUCLEOTIDE SEQUENCE [LARGE SCALE GENOMIC DNA]</scope>
    <source>
        <strain evidence="16">Snail1</strain>
        <tissue evidence="16">Muscle</tissue>
    </source>
</reference>
<accession>A0AAN9BG89</accession>
<evidence type="ECO:0000256" key="1">
    <source>
        <dbReference type="ARBA" id="ARBA00004477"/>
    </source>
</evidence>
<evidence type="ECO:0000256" key="13">
    <source>
        <dbReference type="ARBA" id="ARBA00045772"/>
    </source>
</evidence>
<keyword evidence="3 15" id="KW-0812">Transmembrane</keyword>
<evidence type="ECO:0000256" key="11">
    <source>
        <dbReference type="ARBA" id="ARBA00041982"/>
    </source>
</evidence>
<gene>
    <name evidence="16" type="ORF">V1264_019266</name>
</gene>
<evidence type="ECO:0000256" key="3">
    <source>
        <dbReference type="ARBA" id="ARBA00022692"/>
    </source>
</evidence>
<comment type="similarity">
    <text evidence="9">Belongs to the SPTSS family. SPTSSB subfamily.</text>
</comment>
<feature type="transmembrane region" description="Helical" evidence="15">
    <location>
        <begin position="35"/>
        <end position="55"/>
    </location>
</feature>
<keyword evidence="8 15" id="KW-0472">Membrane</keyword>
<keyword evidence="4" id="KW-0256">Endoplasmic reticulum</keyword>
<dbReference type="InterPro" id="IPR024512">
    <property type="entry name" value="Ser_palmitoyltrfase_ssu-like"/>
</dbReference>
<dbReference type="PANTHER" id="PTHR28612:SF1">
    <property type="entry name" value="SERINE PALMITOYLTRANSFERASE SMALL SUBUNIT B"/>
    <property type="match status" value="1"/>
</dbReference>
<evidence type="ECO:0000256" key="2">
    <source>
        <dbReference type="ARBA" id="ARBA00005189"/>
    </source>
</evidence>
<evidence type="ECO:0000256" key="14">
    <source>
        <dbReference type="ARBA" id="ARBA00046416"/>
    </source>
</evidence>
<evidence type="ECO:0000313" key="17">
    <source>
        <dbReference type="Proteomes" id="UP001374579"/>
    </source>
</evidence>
<dbReference type="GO" id="GO:0005789">
    <property type="term" value="C:endoplasmic reticulum membrane"/>
    <property type="evidence" value="ECO:0007669"/>
    <property type="project" value="UniProtKB-SubCell"/>
</dbReference>
<evidence type="ECO:0000256" key="7">
    <source>
        <dbReference type="ARBA" id="ARBA00023098"/>
    </source>
</evidence>
<keyword evidence="5" id="KW-0746">Sphingolipid metabolism</keyword>
<comment type="subcellular location">
    <subcellularLocation>
        <location evidence="1">Endoplasmic reticulum membrane</location>
        <topology evidence="1">Multi-pass membrane protein</topology>
    </subcellularLocation>
</comment>
<sequence length="91" mass="10200">MLQRLWRHLADTLRHAYFHYSVILCIAILEPAERYVINSVVIVVVSLLVYATVVYMPGHVTMLCQCFVHLTGIRSHGDSVGQRGTTSATIS</sequence>
<evidence type="ECO:0000256" key="5">
    <source>
        <dbReference type="ARBA" id="ARBA00022919"/>
    </source>
</evidence>
<comment type="function">
    <text evidence="13">Component of the serine palmitoyltransferase multisubunit enzyme (SPT) that catalyzes the initial and rate-limiting step in sphingolipid biosynthesis by condensing L-serine and activated acyl-CoA (most commonly palmitoyl-CoA) to form long-chain bases. The SPT complex is composed of SPTLC1, SPTLC2 or SPTLC3 and SPTSSA or SPTSSB. Within this complex, the heterodimer consisting of SPTLC1 and SPTLC2/SPTLC3 forms the catalytic core. Within the SPT complex, SPTSSB stimulates the catalytic activity and plays a role in substrate specificity. SPT complexes with this subunit showing a preference for longer acyl-CoAs. The SPTLC1-SPTLC2-SPTSSB complex shows a strong preference for C18-CoA substrate, while the SPTLC1-SPTLC3-SPTSSB isozyme displays an ability to use a broader range of acyl-CoAs, without apparent preference.</text>
</comment>
<comment type="subunit">
    <text evidence="14">Component of the serine palmitoyltransferase (SPT) complex, which is composed of SPTLC1, SPTLC2 or SPTLC3 and SPTSSA or SPTSSB. The heterodimer consisting of SPTLC1 and SPTLC2/SPTLC3 forms the catalytic core of the enzyme, while SPTSSA or SPTSSB subunits determine substrate specificity. SPT also interacts with ORMDL proteins, especially ORMDL3, which negatively regulate SPT activity in the presence of ceramides.</text>
</comment>
<dbReference type="Pfam" id="PF11779">
    <property type="entry name" value="SPT_ssu-like"/>
    <property type="match status" value="1"/>
</dbReference>
<evidence type="ECO:0000256" key="15">
    <source>
        <dbReference type="SAM" id="Phobius"/>
    </source>
</evidence>
<evidence type="ECO:0000256" key="6">
    <source>
        <dbReference type="ARBA" id="ARBA00022989"/>
    </source>
</evidence>
<dbReference type="GO" id="GO:0006665">
    <property type="term" value="P:sphingolipid metabolic process"/>
    <property type="evidence" value="ECO:0007669"/>
    <property type="project" value="UniProtKB-KW"/>
</dbReference>
<evidence type="ECO:0000256" key="8">
    <source>
        <dbReference type="ARBA" id="ARBA00023136"/>
    </source>
</evidence>
<protein>
    <recommendedName>
        <fullName evidence="10">Serine palmitoyltransferase small subunit B</fullName>
    </recommendedName>
    <alternativeName>
        <fullName evidence="12">Protein ADMP</fullName>
    </alternativeName>
    <alternativeName>
        <fullName evidence="11">Small subunit of serine palmitoyltransferase B</fullName>
    </alternativeName>
</protein>
<keyword evidence="17" id="KW-1185">Reference proteome</keyword>
<keyword evidence="7" id="KW-0443">Lipid metabolism</keyword>
<proteinExistence type="inferred from homology"/>
<evidence type="ECO:0000256" key="10">
    <source>
        <dbReference type="ARBA" id="ARBA00041140"/>
    </source>
</evidence>
<evidence type="ECO:0000256" key="4">
    <source>
        <dbReference type="ARBA" id="ARBA00022824"/>
    </source>
</evidence>
<dbReference type="EMBL" id="JBAMIC010000008">
    <property type="protein sequence ID" value="KAK7104571.1"/>
    <property type="molecule type" value="Genomic_DNA"/>
</dbReference>
<comment type="pathway">
    <text evidence="2">Lipid metabolism.</text>
</comment>
<organism evidence="16 17">
    <name type="scientific">Littorina saxatilis</name>
    <dbReference type="NCBI Taxonomy" id="31220"/>
    <lineage>
        <taxon>Eukaryota</taxon>
        <taxon>Metazoa</taxon>
        <taxon>Spiralia</taxon>
        <taxon>Lophotrochozoa</taxon>
        <taxon>Mollusca</taxon>
        <taxon>Gastropoda</taxon>
        <taxon>Caenogastropoda</taxon>
        <taxon>Littorinimorpha</taxon>
        <taxon>Littorinoidea</taxon>
        <taxon>Littorinidae</taxon>
        <taxon>Littorina</taxon>
    </lineage>
</organism>
<evidence type="ECO:0000256" key="9">
    <source>
        <dbReference type="ARBA" id="ARBA00038059"/>
    </source>
</evidence>
<evidence type="ECO:0000313" key="16">
    <source>
        <dbReference type="EMBL" id="KAK7104571.1"/>
    </source>
</evidence>
<keyword evidence="6 15" id="KW-1133">Transmembrane helix</keyword>
<dbReference type="Proteomes" id="UP001374579">
    <property type="component" value="Unassembled WGS sequence"/>
</dbReference>